<dbReference type="Proteomes" id="UP000191987">
    <property type="component" value="Unassembled WGS sequence"/>
</dbReference>
<protein>
    <submittedName>
        <fullName evidence="1">Uncharacterized protein</fullName>
    </submittedName>
</protein>
<sequence length="103" mass="11191">MPKKLTKPNNHVQSVEQFLCTALQMRNVHFYLARVRPGWGLNSEQKFVAPASLISVLVTDPVSPSPWAEKILPAAQTRIGWIPVASTGMTKGKVGGRLKGAPS</sequence>
<organism evidence="1 2">
    <name type="scientific">Agrobacterium deltaense Zutra 3/1</name>
    <dbReference type="NCBI Taxonomy" id="1183427"/>
    <lineage>
        <taxon>Bacteria</taxon>
        <taxon>Pseudomonadati</taxon>
        <taxon>Pseudomonadota</taxon>
        <taxon>Alphaproteobacteria</taxon>
        <taxon>Hyphomicrobiales</taxon>
        <taxon>Rhizobiaceae</taxon>
        <taxon>Rhizobium/Agrobacterium group</taxon>
        <taxon>Agrobacterium</taxon>
    </lineage>
</organism>
<accession>A0A1S7RPA3</accession>
<gene>
    <name evidence="1" type="ORF">AGR7C_Lc20189</name>
</gene>
<evidence type="ECO:0000313" key="1">
    <source>
        <dbReference type="EMBL" id="CUX54976.1"/>
    </source>
</evidence>
<name>A0A1S7RPA3_9HYPH</name>
<reference evidence="1 2" key="1">
    <citation type="submission" date="2016-01" db="EMBL/GenBank/DDBJ databases">
        <authorList>
            <person name="Oliw E.H."/>
        </authorList>
    </citation>
    <scope>NUCLEOTIDE SEQUENCE [LARGE SCALE GENOMIC DNA]</scope>
    <source>
        <strain evidence="1 2">Zutra 3-1</strain>
    </source>
</reference>
<proteinExistence type="predicted"/>
<dbReference type="AlphaFoldDB" id="A0A1S7RPA3"/>
<dbReference type="EMBL" id="FBWG01000038">
    <property type="protein sequence ID" value="CUX54976.1"/>
    <property type="molecule type" value="Genomic_DNA"/>
</dbReference>
<evidence type="ECO:0000313" key="2">
    <source>
        <dbReference type="Proteomes" id="UP000191987"/>
    </source>
</evidence>